<name>A0A835BQJ0_9POAL</name>
<evidence type="ECO:0000256" key="1">
    <source>
        <dbReference type="SAM" id="MobiDB-lite"/>
    </source>
</evidence>
<accession>A0A835BQJ0</accession>
<gene>
    <name evidence="3" type="ORF">HU200_034060</name>
</gene>
<dbReference type="InterPro" id="IPR025315">
    <property type="entry name" value="DUF4220"/>
</dbReference>
<evidence type="ECO:0000313" key="3">
    <source>
        <dbReference type="EMBL" id="KAF8700709.1"/>
    </source>
</evidence>
<feature type="compositionally biased region" description="Basic residues" evidence="1">
    <location>
        <begin position="167"/>
        <end position="183"/>
    </location>
</feature>
<feature type="region of interest" description="Disordered" evidence="1">
    <location>
        <begin position="726"/>
        <end position="745"/>
    </location>
</feature>
<organism evidence="3 4">
    <name type="scientific">Digitaria exilis</name>
    <dbReference type="NCBI Taxonomy" id="1010633"/>
    <lineage>
        <taxon>Eukaryota</taxon>
        <taxon>Viridiplantae</taxon>
        <taxon>Streptophyta</taxon>
        <taxon>Embryophyta</taxon>
        <taxon>Tracheophyta</taxon>
        <taxon>Spermatophyta</taxon>
        <taxon>Magnoliopsida</taxon>
        <taxon>Liliopsida</taxon>
        <taxon>Poales</taxon>
        <taxon>Poaceae</taxon>
        <taxon>PACMAD clade</taxon>
        <taxon>Panicoideae</taxon>
        <taxon>Panicodae</taxon>
        <taxon>Paniceae</taxon>
        <taxon>Anthephorinae</taxon>
        <taxon>Digitaria</taxon>
    </lineage>
</organism>
<evidence type="ECO:0000259" key="2">
    <source>
        <dbReference type="Pfam" id="PF13968"/>
    </source>
</evidence>
<dbReference type="PANTHER" id="PTHR31325">
    <property type="entry name" value="OS01G0798800 PROTEIN-RELATED"/>
    <property type="match status" value="1"/>
</dbReference>
<feature type="region of interest" description="Disordered" evidence="1">
    <location>
        <begin position="453"/>
        <end position="527"/>
    </location>
</feature>
<dbReference type="Proteomes" id="UP000636709">
    <property type="component" value="Unassembled WGS sequence"/>
</dbReference>
<evidence type="ECO:0000313" key="4">
    <source>
        <dbReference type="Proteomes" id="UP000636709"/>
    </source>
</evidence>
<proteinExistence type="predicted"/>
<keyword evidence="4" id="KW-1185">Reference proteome</keyword>
<dbReference type="Pfam" id="PF13968">
    <property type="entry name" value="DUF4220"/>
    <property type="match status" value="1"/>
</dbReference>
<feature type="domain" description="DUF4220" evidence="2">
    <location>
        <begin position="37"/>
        <end position="106"/>
    </location>
</feature>
<feature type="region of interest" description="Disordered" evidence="1">
    <location>
        <begin position="327"/>
        <end position="360"/>
    </location>
</feature>
<feature type="compositionally biased region" description="Basic residues" evidence="1">
    <location>
        <begin position="513"/>
        <end position="522"/>
    </location>
</feature>
<feature type="compositionally biased region" description="Basic and acidic residues" evidence="1">
    <location>
        <begin position="731"/>
        <end position="745"/>
    </location>
</feature>
<dbReference type="EMBL" id="JACEFO010001825">
    <property type="protein sequence ID" value="KAF8700709.1"/>
    <property type="molecule type" value="Genomic_DNA"/>
</dbReference>
<sequence>MSFSAAVLWWEEWQLRILWILFLSAIKRRRAIPGWFSDALAIYSLATLFNRRRKHEDLPNAGYRALEVMWVPILLMHLGGQDSITAYNIEDNELWRRHALTAVSQITDSPMDPSVPPPFQSRAPELAQPVRGHKDEPHERIVTDVSKCTACYFDALSYTETVPLHPRNKPNFKKKGKSWKKSKAKDVISKPKPPAPKANPAHALPELARALSQARAVPPQRSDVSRIMAHAFDPTRASAAPAARCSLASRSRSTTFELGPPVRRRLSLRQILPKAAPPLLHFALLRSQARGGHSPSSGVSVTLEAPQPSSRGAFTLEWRFRHPRGSASKLEGGIHPRARKARACDLSSKRRVEAPSPSSRVVAAPARAALAAGKRLPPDMAGCPRSRCTPLASADSALAVASPPRTAGFCPRLLRPRVLLFPRPVSSRLAHARLPPAARLRARVDAAHGANTAAASRCRRETSPCCPGPQTAPPSLSRRNRSPEFAEPPPSSLTRPAFSLPHHPLPLSDHTPTRFRHHSRRRSSPEKLELSLAPLLLRLNRGHQQLRRAALVLIDPFPDLLRPRRRRSPLAGVAEPPPSLPSTFPAIPVDRGEPLYAPRLAAGVRTPTSSGTSLCLLPFSSKGPSQQLLLGTHPAREVYDHSRAGMPVAIEAQRARGKPSSRGTSTLERVISVTFEPSQARGGRSPGVFRLAEGADYSGLADGVYELVPAAEEIAQESEVNVVHVDPSPEQEYRFEPEGKPRSIT</sequence>
<reference evidence="3" key="1">
    <citation type="submission" date="2020-07" db="EMBL/GenBank/DDBJ databases">
        <title>Genome sequence and genetic diversity analysis of an under-domesticated orphan crop, white fonio (Digitaria exilis).</title>
        <authorList>
            <person name="Bennetzen J.L."/>
            <person name="Chen S."/>
            <person name="Ma X."/>
            <person name="Wang X."/>
            <person name="Yssel A.E.J."/>
            <person name="Chaluvadi S.R."/>
            <person name="Johnson M."/>
            <person name="Gangashetty P."/>
            <person name="Hamidou F."/>
            <person name="Sanogo M.D."/>
            <person name="Zwaenepoel A."/>
            <person name="Wallace J."/>
            <person name="Van De Peer Y."/>
            <person name="Van Deynze A."/>
        </authorList>
    </citation>
    <scope>NUCLEOTIDE SEQUENCE</scope>
    <source>
        <tissue evidence="3">Leaves</tissue>
    </source>
</reference>
<dbReference type="AlphaFoldDB" id="A0A835BQJ0"/>
<feature type="region of interest" description="Disordered" evidence="1">
    <location>
        <begin position="167"/>
        <end position="200"/>
    </location>
</feature>
<protein>
    <recommendedName>
        <fullName evidence="2">DUF4220 domain-containing protein</fullName>
    </recommendedName>
</protein>
<comment type="caution">
    <text evidence="3">The sequence shown here is derived from an EMBL/GenBank/DDBJ whole genome shotgun (WGS) entry which is preliminary data.</text>
</comment>